<dbReference type="InterPro" id="IPR001705">
    <property type="entry name" value="Ribosomal_bL33"/>
</dbReference>
<comment type="caution">
    <text evidence="6">The sequence shown here is derived from an EMBL/GenBank/DDBJ whole genome shotgun (WGS) entry which is preliminary data.</text>
</comment>
<dbReference type="EMBL" id="JASCZI010120836">
    <property type="protein sequence ID" value="MED6155295.1"/>
    <property type="molecule type" value="Genomic_DNA"/>
</dbReference>
<evidence type="ECO:0000256" key="5">
    <source>
        <dbReference type="SAM" id="MobiDB-lite"/>
    </source>
</evidence>
<sequence length="148" mass="17147">MATSIAITHYFPGTGLIVSCHKRNPFIPHHLHFSSTSLSHAVFSRGYLSTDMFTWTKIHPIVCMAKRYAPNTTKRKRLSRKRGGDPEKKRHRRRKGSKKKKLFKIIRLVSAAGTGFIYAKKKSRKIDKIDLKKYDPKVKRHVLFTEAK</sequence>
<dbReference type="PANTHER" id="PTHR15238:SF1">
    <property type="entry name" value="LARGE RIBOSOMAL SUBUNIT PROTEIN BL33M"/>
    <property type="match status" value="1"/>
</dbReference>
<reference evidence="6 7" key="1">
    <citation type="journal article" date="2023" name="Plants (Basel)">
        <title>Bridging the Gap: Combining Genomics and Transcriptomics Approaches to Understand Stylosanthes scabra, an Orphan Legume from the Brazilian Caatinga.</title>
        <authorList>
            <person name="Ferreira-Neto J.R.C."/>
            <person name="da Silva M.D."/>
            <person name="Binneck E."/>
            <person name="de Melo N.F."/>
            <person name="da Silva R.H."/>
            <person name="de Melo A.L.T.M."/>
            <person name="Pandolfi V."/>
            <person name="Bustamante F.O."/>
            <person name="Brasileiro-Vidal A.C."/>
            <person name="Benko-Iseppon A.M."/>
        </authorList>
    </citation>
    <scope>NUCLEOTIDE SEQUENCE [LARGE SCALE GENOMIC DNA]</scope>
    <source>
        <tissue evidence="6">Leaves</tissue>
    </source>
</reference>
<evidence type="ECO:0000256" key="1">
    <source>
        <dbReference type="ARBA" id="ARBA00007596"/>
    </source>
</evidence>
<evidence type="ECO:0000313" key="6">
    <source>
        <dbReference type="EMBL" id="MED6155295.1"/>
    </source>
</evidence>
<dbReference type="InterPro" id="IPR011332">
    <property type="entry name" value="Ribosomal_zn-bd"/>
</dbReference>
<dbReference type="InterPro" id="IPR038584">
    <property type="entry name" value="Ribosomal_bL33_sf"/>
</dbReference>
<feature type="region of interest" description="Disordered" evidence="5">
    <location>
        <begin position="70"/>
        <end position="100"/>
    </location>
</feature>
<name>A0ABU6U2B1_9FABA</name>
<keyword evidence="3" id="KW-0687">Ribonucleoprotein</keyword>
<evidence type="ECO:0000256" key="4">
    <source>
        <dbReference type="ARBA" id="ARBA00035429"/>
    </source>
</evidence>
<protein>
    <recommendedName>
        <fullName evidence="4">50S ribosomal protein L33, chloroplastic</fullName>
    </recommendedName>
</protein>
<gene>
    <name evidence="6" type="ORF">PIB30_003897</name>
</gene>
<dbReference type="SUPFAM" id="SSF57829">
    <property type="entry name" value="Zn-binding ribosomal proteins"/>
    <property type="match status" value="1"/>
</dbReference>
<keyword evidence="2" id="KW-0689">Ribosomal protein</keyword>
<evidence type="ECO:0000313" key="7">
    <source>
        <dbReference type="Proteomes" id="UP001341840"/>
    </source>
</evidence>
<keyword evidence="7" id="KW-1185">Reference proteome</keyword>
<evidence type="ECO:0000256" key="2">
    <source>
        <dbReference type="ARBA" id="ARBA00022980"/>
    </source>
</evidence>
<organism evidence="6 7">
    <name type="scientific">Stylosanthes scabra</name>
    <dbReference type="NCBI Taxonomy" id="79078"/>
    <lineage>
        <taxon>Eukaryota</taxon>
        <taxon>Viridiplantae</taxon>
        <taxon>Streptophyta</taxon>
        <taxon>Embryophyta</taxon>
        <taxon>Tracheophyta</taxon>
        <taxon>Spermatophyta</taxon>
        <taxon>Magnoliopsida</taxon>
        <taxon>eudicotyledons</taxon>
        <taxon>Gunneridae</taxon>
        <taxon>Pentapetalae</taxon>
        <taxon>rosids</taxon>
        <taxon>fabids</taxon>
        <taxon>Fabales</taxon>
        <taxon>Fabaceae</taxon>
        <taxon>Papilionoideae</taxon>
        <taxon>50 kb inversion clade</taxon>
        <taxon>dalbergioids sensu lato</taxon>
        <taxon>Dalbergieae</taxon>
        <taxon>Pterocarpus clade</taxon>
        <taxon>Stylosanthes</taxon>
    </lineage>
</organism>
<dbReference type="PANTHER" id="PTHR15238">
    <property type="entry name" value="54S RIBOSOMAL PROTEIN L39, MITOCHONDRIAL"/>
    <property type="match status" value="1"/>
</dbReference>
<dbReference type="Pfam" id="PF00471">
    <property type="entry name" value="Ribosomal_L33"/>
    <property type="match status" value="1"/>
</dbReference>
<evidence type="ECO:0000256" key="3">
    <source>
        <dbReference type="ARBA" id="ARBA00023274"/>
    </source>
</evidence>
<proteinExistence type="inferred from homology"/>
<comment type="similarity">
    <text evidence="1">Belongs to the bacterial ribosomal protein bL33 family.</text>
</comment>
<dbReference type="Proteomes" id="UP001341840">
    <property type="component" value="Unassembled WGS sequence"/>
</dbReference>
<dbReference type="Gene3D" id="2.20.28.120">
    <property type="entry name" value="Ribosomal protein L33"/>
    <property type="match status" value="1"/>
</dbReference>
<accession>A0ABU6U2B1</accession>
<dbReference type="NCBIfam" id="TIGR01023">
    <property type="entry name" value="rpmG_bact"/>
    <property type="match status" value="1"/>
</dbReference>
<feature type="compositionally biased region" description="Basic residues" evidence="5">
    <location>
        <begin position="89"/>
        <end position="100"/>
    </location>
</feature>